<dbReference type="AlphaFoldDB" id="A0ABC8D9V4"/>
<proteinExistence type="predicted"/>
<feature type="coiled-coil region" evidence="1">
    <location>
        <begin position="72"/>
        <end position="102"/>
    </location>
</feature>
<organism evidence="2 3">
    <name type="scientific">Bacillus velezensis</name>
    <dbReference type="NCBI Taxonomy" id="492670"/>
    <lineage>
        <taxon>Bacteria</taxon>
        <taxon>Bacillati</taxon>
        <taxon>Bacillota</taxon>
        <taxon>Bacilli</taxon>
        <taxon>Bacillales</taxon>
        <taxon>Bacillaceae</taxon>
        <taxon>Bacillus</taxon>
        <taxon>Bacillus amyloliquefaciens group</taxon>
    </lineage>
</organism>
<sequence length="102" mass="11918">MNTYVVTKETENYLYEINKQIVYAGNNKDAAFGHKPETSESRLILDVWFNGLIVKSFSRNPNGNWRVLFDKMAIAKKEVEDYSRKLNKAQELVEMIERAEQV</sequence>
<reference evidence="2 3" key="1">
    <citation type="submission" date="2018-06" db="EMBL/GenBank/DDBJ databases">
        <title>Complete Genome Sequence of Bacillus velezensis DSYZ, a Plant Growth-Promoting Rhizobacterium with Antifungal Activity.</title>
        <authorList>
            <person name="Du B."/>
            <person name="Ding Y."/>
            <person name="Liu K."/>
            <person name="Yao L."/>
            <person name="Wang C."/>
            <person name="Li H."/>
            <person name="Liu H."/>
        </authorList>
    </citation>
    <scope>NUCLEOTIDE SEQUENCE [LARGE SCALE GENOMIC DNA]</scope>
    <source>
        <strain evidence="2 3">DSYZ</strain>
    </source>
</reference>
<keyword evidence="1" id="KW-0175">Coiled coil</keyword>
<evidence type="ECO:0000313" key="3">
    <source>
        <dbReference type="Proteomes" id="UP000250069"/>
    </source>
</evidence>
<name>A0ABC8D9V4_BACVE</name>
<protein>
    <submittedName>
        <fullName evidence="2">Uncharacterized protein</fullName>
    </submittedName>
</protein>
<dbReference type="RefSeq" id="WP_062623441.1">
    <property type="nucleotide sequence ID" value="NZ_CP015443.1"/>
</dbReference>
<evidence type="ECO:0000256" key="1">
    <source>
        <dbReference type="SAM" id="Coils"/>
    </source>
</evidence>
<gene>
    <name evidence="2" type="ORF">BVDSYZ_11530</name>
</gene>
<dbReference type="Proteomes" id="UP000250069">
    <property type="component" value="Chromosome"/>
</dbReference>
<dbReference type="EMBL" id="CP030150">
    <property type="protein sequence ID" value="AWX72619.1"/>
    <property type="molecule type" value="Genomic_DNA"/>
</dbReference>
<accession>A0ABC8D9V4</accession>
<evidence type="ECO:0000313" key="2">
    <source>
        <dbReference type="EMBL" id="AWX72619.1"/>
    </source>
</evidence>